<keyword evidence="3" id="KW-1185">Reference proteome</keyword>
<sequence length="155" mass="16477">MATPDIKAPTKKAFHFPKSAAGKGTVETKPVAKAKSKAPPRKKTPASKSTQPSASKSARSKQAATSEAVALPASNEGKGKRPKKEKVVRDSFTMPKSDYAKIASLKQKCHENGVRVKKSELLRAALAMLDAAPAEQLLATVKELETVKTGRPSND</sequence>
<feature type="compositionally biased region" description="Low complexity" evidence="1">
    <location>
        <begin position="46"/>
        <end position="66"/>
    </location>
</feature>
<dbReference type="AlphaFoldDB" id="A0A158K7J7"/>
<organism evidence="2 3">
    <name type="scientific">Caballeronia choica</name>
    <dbReference type="NCBI Taxonomy" id="326476"/>
    <lineage>
        <taxon>Bacteria</taxon>
        <taxon>Pseudomonadati</taxon>
        <taxon>Pseudomonadota</taxon>
        <taxon>Betaproteobacteria</taxon>
        <taxon>Burkholderiales</taxon>
        <taxon>Burkholderiaceae</taxon>
        <taxon>Caballeronia</taxon>
    </lineage>
</organism>
<comment type="caution">
    <text evidence="2">The sequence shown here is derived from an EMBL/GenBank/DDBJ whole genome shotgun (WGS) entry which is preliminary data.</text>
</comment>
<feature type="compositionally biased region" description="Basic residues" evidence="1">
    <location>
        <begin position="32"/>
        <end position="45"/>
    </location>
</feature>
<accession>A0A158K7J7</accession>
<reference evidence="2" key="1">
    <citation type="submission" date="2016-01" db="EMBL/GenBank/DDBJ databases">
        <authorList>
            <person name="Peeters C."/>
        </authorList>
    </citation>
    <scope>NUCLEOTIDE SEQUENCE [LARGE SCALE GENOMIC DNA]</scope>
    <source>
        <strain evidence="2">LMG 22940</strain>
    </source>
</reference>
<dbReference type="EMBL" id="FCON02000066">
    <property type="protein sequence ID" value="SAL76520.1"/>
    <property type="molecule type" value="Genomic_DNA"/>
</dbReference>
<feature type="region of interest" description="Disordered" evidence="1">
    <location>
        <begin position="1"/>
        <end position="92"/>
    </location>
</feature>
<dbReference type="Proteomes" id="UP000054770">
    <property type="component" value="Unassembled WGS sequence"/>
</dbReference>
<gene>
    <name evidence="2" type="ORF">AWB68_05002</name>
</gene>
<dbReference type="OrthoDB" id="9182647at2"/>
<evidence type="ECO:0000256" key="1">
    <source>
        <dbReference type="SAM" id="MobiDB-lite"/>
    </source>
</evidence>
<proteinExistence type="predicted"/>
<name>A0A158K7J7_9BURK</name>
<evidence type="ECO:0000313" key="2">
    <source>
        <dbReference type="EMBL" id="SAL76520.1"/>
    </source>
</evidence>
<protein>
    <submittedName>
        <fullName evidence="2">Uncharacterized protein</fullName>
    </submittedName>
</protein>
<evidence type="ECO:0000313" key="3">
    <source>
        <dbReference type="Proteomes" id="UP000054770"/>
    </source>
</evidence>